<organism evidence="2 3">
    <name type="scientific">Sulfuriferula nivalis</name>
    <dbReference type="NCBI Taxonomy" id="2675298"/>
    <lineage>
        <taxon>Bacteria</taxon>
        <taxon>Pseudomonadati</taxon>
        <taxon>Pseudomonadota</taxon>
        <taxon>Betaproteobacteria</taxon>
        <taxon>Nitrosomonadales</taxon>
        <taxon>Sulfuricellaceae</taxon>
        <taxon>Sulfuriferula</taxon>
    </lineage>
</organism>
<dbReference type="InterPro" id="IPR012902">
    <property type="entry name" value="N_methyl_site"/>
</dbReference>
<dbReference type="EMBL" id="AP021881">
    <property type="protein sequence ID" value="BBP01370.1"/>
    <property type="molecule type" value="Genomic_DNA"/>
</dbReference>
<dbReference type="Proteomes" id="UP000463939">
    <property type="component" value="Chromosome"/>
</dbReference>
<reference evidence="3" key="1">
    <citation type="submission" date="2019-11" db="EMBL/GenBank/DDBJ databases">
        <title>Isolation and characterization of a novel species in the genus Sulfuriferula.</title>
        <authorList>
            <person name="Mochizuki J."/>
            <person name="Kojima H."/>
            <person name="Fukui M."/>
        </authorList>
    </citation>
    <scope>NUCLEOTIDE SEQUENCE [LARGE SCALE GENOMIC DNA]</scope>
    <source>
        <strain evidence="3">SGTM</strain>
    </source>
</reference>
<sequence length="265" mass="28481">MIMNNRRQHRGFTLIEMIVVITITGIIAAVVATFIRAPIQGYLDSANRAALTDVADTAVRRIGRDLHLALPNSVRITSAGGITYLEFLLTSGGGRYRIDTPGNPLDFTTADTSFDVLGPPVSMTAGAQNLLAIYNLGISGANAYNGDNTSAISAAGNTVTFAYKLFPFDSPSHRFQIIQYPVTYACDTTAGTLTRYWNYPININQPTSFTGGSSALLAKNVSLCSFSYDQQVITQRAGLVAISLQLTQNGESVNLYDEVHVSNAP</sequence>
<dbReference type="InterPro" id="IPR045584">
    <property type="entry name" value="Pilin-like"/>
</dbReference>
<dbReference type="AlphaFoldDB" id="A0A809SI34"/>
<protein>
    <submittedName>
        <fullName evidence="2">MSHA biogenesis protein MshO</fullName>
    </submittedName>
</protein>
<keyword evidence="1" id="KW-0812">Transmembrane</keyword>
<keyword evidence="1" id="KW-1133">Transmembrane helix</keyword>
<keyword evidence="3" id="KW-1185">Reference proteome</keyword>
<dbReference type="RefSeq" id="WP_162085156.1">
    <property type="nucleotide sequence ID" value="NZ_AP021881.1"/>
</dbReference>
<feature type="transmembrane region" description="Helical" evidence="1">
    <location>
        <begin position="12"/>
        <end position="35"/>
    </location>
</feature>
<dbReference type="Pfam" id="PF07963">
    <property type="entry name" value="N_methyl"/>
    <property type="match status" value="1"/>
</dbReference>
<dbReference type="PROSITE" id="PS00409">
    <property type="entry name" value="PROKAR_NTER_METHYL"/>
    <property type="match status" value="1"/>
</dbReference>
<evidence type="ECO:0000313" key="3">
    <source>
        <dbReference type="Proteomes" id="UP000463939"/>
    </source>
</evidence>
<dbReference type="SUPFAM" id="SSF54523">
    <property type="entry name" value="Pili subunits"/>
    <property type="match status" value="1"/>
</dbReference>
<gene>
    <name evidence="2" type="primary">mshO</name>
    <name evidence="2" type="ORF">SFSGTM_20780</name>
</gene>
<dbReference type="Gene3D" id="3.30.700.10">
    <property type="entry name" value="Glycoprotein, Type 4 Pilin"/>
    <property type="match status" value="1"/>
</dbReference>
<evidence type="ECO:0000313" key="2">
    <source>
        <dbReference type="EMBL" id="BBP01370.1"/>
    </source>
</evidence>
<dbReference type="NCBIfam" id="TIGR02532">
    <property type="entry name" value="IV_pilin_GFxxxE"/>
    <property type="match status" value="1"/>
</dbReference>
<dbReference type="KEGG" id="sniv:SFSGTM_20780"/>
<keyword evidence="1" id="KW-0472">Membrane</keyword>
<proteinExistence type="predicted"/>
<evidence type="ECO:0000256" key="1">
    <source>
        <dbReference type="SAM" id="Phobius"/>
    </source>
</evidence>
<name>A0A809SI34_9PROT</name>
<accession>A0A809SI34</accession>